<accession>A0A0U4WJ28</accession>
<dbReference type="AlphaFoldDB" id="A0A0U4WJ28"/>
<reference evidence="1 2" key="1">
    <citation type="submission" date="2015-12" db="EMBL/GenBank/DDBJ databases">
        <title>Genome sequence of Aneurinibacillus soli.</title>
        <authorList>
            <person name="Lee J.S."/>
            <person name="Lee K.C."/>
            <person name="Kim K.K."/>
            <person name="Lee B.W."/>
        </authorList>
    </citation>
    <scope>NUCLEOTIDE SEQUENCE [LARGE SCALE GENOMIC DNA]</scope>
    <source>
        <strain evidence="1 2">CB4</strain>
    </source>
</reference>
<sequence>MKRNYIVIILPLLLMGLGATILYTRLPFYKETLLLILVSIIAITFLSERFIFLYTIIVMLGFGIFLTSYAFIHKNQEHIQIDYMYIHVLLSAFLLTYWVLNVYVKRVVQENDLLKYKLTSLQRYEVNTHLLTTSEFKERAKILYQGTQRRDEQLWWLSLYIRRTDNRILQSVKERLGKIALESVRSEFDIVTANHKTIIILLQNTNEEGVQVVEKRIRQRTRAIFNNVEYPFYCEKKLIKQAEQITEAVKESKP</sequence>
<dbReference type="RefSeq" id="WP_096466298.1">
    <property type="nucleotide sequence ID" value="NZ_AP017312.1"/>
</dbReference>
<evidence type="ECO:0000313" key="1">
    <source>
        <dbReference type="EMBL" id="BAU28552.1"/>
    </source>
</evidence>
<evidence type="ECO:0000313" key="2">
    <source>
        <dbReference type="Proteomes" id="UP000217696"/>
    </source>
</evidence>
<dbReference type="Proteomes" id="UP000217696">
    <property type="component" value="Chromosome"/>
</dbReference>
<gene>
    <name evidence="1" type="ORF">CB4_02727</name>
</gene>
<dbReference type="EMBL" id="AP017312">
    <property type="protein sequence ID" value="BAU28552.1"/>
    <property type="molecule type" value="Genomic_DNA"/>
</dbReference>
<name>A0A0U4WJ28_9BACL</name>
<dbReference type="KEGG" id="asoc:CB4_02727"/>
<organism evidence="1 2">
    <name type="scientific">Aneurinibacillus soli</name>
    <dbReference type="NCBI Taxonomy" id="1500254"/>
    <lineage>
        <taxon>Bacteria</taxon>
        <taxon>Bacillati</taxon>
        <taxon>Bacillota</taxon>
        <taxon>Bacilli</taxon>
        <taxon>Bacillales</taxon>
        <taxon>Paenibacillaceae</taxon>
        <taxon>Aneurinibacillus group</taxon>
        <taxon>Aneurinibacillus</taxon>
    </lineage>
</organism>
<proteinExistence type="predicted"/>
<protein>
    <submittedName>
        <fullName evidence="1">Uncharacterized protein</fullName>
    </submittedName>
</protein>
<keyword evidence="2" id="KW-1185">Reference proteome</keyword>
<dbReference type="OrthoDB" id="1952191at2"/>